<accession>A0A381RKW9</accession>
<dbReference type="AlphaFoldDB" id="A0A381RKW9"/>
<dbReference type="EMBL" id="UINC01002013">
    <property type="protein sequence ID" value="SUZ91884.1"/>
    <property type="molecule type" value="Genomic_DNA"/>
</dbReference>
<reference evidence="1" key="1">
    <citation type="submission" date="2018-05" db="EMBL/GenBank/DDBJ databases">
        <authorList>
            <person name="Lanie J.A."/>
            <person name="Ng W.-L."/>
            <person name="Kazmierczak K.M."/>
            <person name="Andrzejewski T.M."/>
            <person name="Davidsen T.M."/>
            <person name="Wayne K.J."/>
            <person name="Tettelin H."/>
            <person name="Glass J.I."/>
            <person name="Rusch D."/>
            <person name="Podicherti R."/>
            <person name="Tsui H.-C.T."/>
            <person name="Winkler M.E."/>
        </authorList>
    </citation>
    <scope>NUCLEOTIDE SEQUENCE</scope>
</reference>
<sequence>MAKSRFQLWRWEPINRNEGELYLERLRVISCPWFGIYVHWFHASDDDSLHDHPWAFLTVIVRGGYWEHILGIGDTQVKRWQPPLSVRVRPARWLHRIEIDPTRKPVTVVFRGPRLRRWGFRTRGGWIPWADYKDRMTRHSQSAHD</sequence>
<gene>
    <name evidence="1" type="ORF">METZ01_LOCUS44738</name>
</gene>
<dbReference type="InterPro" id="IPR011051">
    <property type="entry name" value="RmlC_Cupin_sf"/>
</dbReference>
<organism evidence="1">
    <name type="scientific">marine metagenome</name>
    <dbReference type="NCBI Taxonomy" id="408172"/>
    <lineage>
        <taxon>unclassified sequences</taxon>
        <taxon>metagenomes</taxon>
        <taxon>ecological metagenomes</taxon>
    </lineage>
</organism>
<protein>
    <recommendedName>
        <fullName evidence="2">Cysteine dioxygenase</fullName>
    </recommendedName>
</protein>
<name>A0A381RKW9_9ZZZZ</name>
<proteinExistence type="predicted"/>
<dbReference type="SUPFAM" id="SSF51182">
    <property type="entry name" value="RmlC-like cupins"/>
    <property type="match status" value="1"/>
</dbReference>
<evidence type="ECO:0000313" key="1">
    <source>
        <dbReference type="EMBL" id="SUZ91884.1"/>
    </source>
</evidence>
<evidence type="ECO:0008006" key="2">
    <source>
        <dbReference type="Google" id="ProtNLM"/>
    </source>
</evidence>